<comment type="caution">
    <text evidence="7">The sequence shown here is derived from an EMBL/GenBank/DDBJ whole genome shotgun (WGS) entry which is preliminary data.</text>
</comment>
<evidence type="ECO:0000256" key="5">
    <source>
        <dbReference type="ARBA" id="ARBA00023136"/>
    </source>
</evidence>
<evidence type="ECO:0000313" key="8">
    <source>
        <dbReference type="Proteomes" id="UP000306426"/>
    </source>
</evidence>
<dbReference type="RefSeq" id="WP_136670819.1">
    <property type="nucleotide sequence ID" value="NZ_JAGFUY010000023.1"/>
</dbReference>
<reference evidence="7 8" key="1">
    <citation type="submission" date="2019-04" db="EMBL/GenBank/DDBJ databases">
        <title>Genome analysis of Streptococcus suis strain WUSS286.</title>
        <authorList>
            <person name="Chen H."/>
            <person name="Gao X."/>
            <person name="Wu Z."/>
        </authorList>
    </citation>
    <scope>NUCLEOTIDE SEQUENCE [LARGE SCALE GENOMIC DNA]</scope>
    <source>
        <strain evidence="7 8">WUSS286</strain>
    </source>
</reference>
<dbReference type="InterPro" id="IPR002797">
    <property type="entry name" value="Polysacc_synth"/>
</dbReference>
<feature type="transmembrane region" description="Helical" evidence="6">
    <location>
        <begin position="351"/>
        <end position="370"/>
    </location>
</feature>
<dbReference type="PANTHER" id="PTHR30250">
    <property type="entry name" value="PST FAMILY PREDICTED COLANIC ACID TRANSPORTER"/>
    <property type="match status" value="1"/>
</dbReference>
<dbReference type="InterPro" id="IPR050833">
    <property type="entry name" value="Poly_Biosynth_Transport"/>
</dbReference>
<feature type="transmembrane region" description="Helical" evidence="6">
    <location>
        <begin position="205"/>
        <end position="226"/>
    </location>
</feature>
<accession>A0A4T2GT87</accession>
<feature type="transmembrane region" description="Helical" evidence="6">
    <location>
        <begin position="432"/>
        <end position="450"/>
    </location>
</feature>
<evidence type="ECO:0000256" key="1">
    <source>
        <dbReference type="ARBA" id="ARBA00004651"/>
    </source>
</evidence>
<feature type="transmembrane region" description="Helical" evidence="6">
    <location>
        <begin position="376"/>
        <end position="395"/>
    </location>
</feature>
<organism evidence="7 8">
    <name type="scientific">Streptococcus suis</name>
    <dbReference type="NCBI Taxonomy" id="1307"/>
    <lineage>
        <taxon>Bacteria</taxon>
        <taxon>Bacillati</taxon>
        <taxon>Bacillota</taxon>
        <taxon>Bacilli</taxon>
        <taxon>Lactobacillales</taxon>
        <taxon>Streptococcaceae</taxon>
        <taxon>Streptococcus</taxon>
    </lineage>
</organism>
<evidence type="ECO:0000313" key="7">
    <source>
        <dbReference type="EMBL" id="TII02443.1"/>
    </source>
</evidence>
<keyword evidence="4 6" id="KW-1133">Transmembrane helix</keyword>
<feature type="transmembrane region" description="Helical" evidence="6">
    <location>
        <begin position="112"/>
        <end position="131"/>
    </location>
</feature>
<evidence type="ECO:0000256" key="6">
    <source>
        <dbReference type="SAM" id="Phobius"/>
    </source>
</evidence>
<feature type="transmembrane region" description="Helical" evidence="6">
    <location>
        <begin position="173"/>
        <end position="193"/>
    </location>
</feature>
<dbReference type="Pfam" id="PF01943">
    <property type="entry name" value="Polysacc_synt"/>
    <property type="match status" value="1"/>
</dbReference>
<feature type="transmembrane region" description="Helical" evidence="6">
    <location>
        <begin position="407"/>
        <end position="426"/>
    </location>
</feature>
<dbReference type="AlphaFoldDB" id="A0A4T2GT87"/>
<keyword evidence="2" id="KW-1003">Cell membrane</keyword>
<keyword evidence="3 6" id="KW-0812">Transmembrane</keyword>
<proteinExistence type="predicted"/>
<dbReference type="EMBL" id="SSXK01000023">
    <property type="protein sequence ID" value="TII02443.1"/>
    <property type="molecule type" value="Genomic_DNA"/>
</dbReference>
<comment type="subcellular location">
    <subcellularLocation>
        <location evidence="1">Cell membrane</location>
        <topology evidence="1">Multi-pass membrane protein</topology>
    </subcellularLocation>
</comment>
<dbReference type="GO" id="GO:0005886">
    <property type="term" value="C:plasma membrane"/>
    <property type="evidence" value="ECO:0007669"/>
    <property type="project" value="UniProtKB-SubCell"/>
</dbReference>
<feature type="transmembrane region" description="Helical" evidence="6">
    <location>
        <begin position="39"/>
        <end position="61"/>
    </location>
</feature>
<feature type="transmembrane region" description="Helical" evidence="6">
    <location>
        <begin position="143"/>
        <end position="161"/>
    </location>
</feature>
<feature type="transmembrane region" description="Helical" evidence="6">
    <location>
        <begin position="82"/>
        <end position="106"/>
    </location>
</feature>
<gene>
    <name evidence="7" type="ORF">E8L09_07930</name>
</gene>
<protein>
    <submittedName>
        <fullName evidence="7">Uncharacterized protein</fullName>
    </submittedName>
</protein>
<dbReference type="Proteomes" id="UP000306426">
    <property type="component" value="Unassembled WGS sequence"/>
</dbReference>
<evidence type="ECO:0000256" key="4">
    <source>
        <dbReference type="ARBA" id="ARBA00022989"/>
    </source>
</evidence>
<evidence type="ECO:0000256" key="2">
    <source>
        <dbReference type="ARBA" id="ARBA00022475"/>
    </source>
</evidence>
<feature type="transmembrane region" description="Helical" evidence="6">
    <location>
        <begin position="287"/>
        <end position="310"/>
    </location>
</feature>
<feature type="transmembrane region" description="Helical" evidence="6">
    <location>
        <begin position="322"/>
        <end position="339"/>
    </location>
</feature>
<sequence>MKKKLFGAGIFYLLGNIFDKAIAFITVPIFTRLLSPSDYGVVTTYLSWASILSVVLTLSISESVRSAVIDFPEEMDNYLSSMFGLGTLSAVIQTTVICIISLFIPNVFSLEIILYCCLQAYAVSMVTMVQWRLVLDYRYFLRTITQSIPNIVIILLSIFWIQNLETDRYLGRILPNALVLFVTALICLIIYWLKGRTIYKKEYWGYALKFSIPVIFHLLSTVVLAQANRTMILFWWDSSEAGLYGLAYQFGLIPLVMTTTLENLWLPWFTEKYSKKEKQLINQVVSPFIWISLLACIVLIMVFYEVLVFMVEPAYYDSAANIPPIIASTYFMFLTSTFVNLEYYLKETKAVATNTIIVATFNIVLNYVFIPQYGAVAASYSSLASYIVLFVLHYVKARQLDSDVFSIKLYVFPVLLILVSTVGGMFLLENVLARYLIVFICMLLSIDLLYKYYKLFKAG</sequence>
<keyword evidence="5 6" id="KW-0472">Membrane</keyword>
<dbReference type="PANTHER" id="PTHR30250:SF11">
    <property type="entry name" value="O-ANTIGEN TRANSPORTER-RELATED"/>
    <property type="match status" value="1"/>
</dbReference>
<name>A0A4T2GT87_STRSU</name>
<evidence type="ECO:0000256" key="3">
    <source>
        <dbReference type="ARBA" id="ARBA00022692"/>
    </source>
</evidence>
<feature type="transmembrane region" description="Helical" evidence="6">
    <location>
        <begin position="246"/>
        <end position="266"/>
    </location>
</feature>